<protein>
    <recommendedName>
        <fullName evidence="4">EF-hand domain-containing protein</fullName>
    </recommendedName>
</protein>
<gene>
    <name evidence="2" type="ORF">Vbra_15562</name>
</gene>
<dbReference type="VEuPathDB" id="CryptoDB:Vbra_15562"/>
<evidence type="ECO:0000313" key="3">
    <source>
        <dbReference type="Proteomes" id="UP000041254"/>
    </source>
</evidence>
<dbReference type="Proteomes" id="UP000041254">
    <property type="component" value="Unassembled WGS sequence"/>
</dbReference>
<dbReference type="AlphaFoldDB" id="A0A0G4FJ42"/>
<feature type="region of interest" description="Disordered" evidence="1">
    <location>
        <begin position="1"/>
        <end position="31"/>
    </location>
</feature>
<reference evidence="2 3" key="1">
    <citation type="submission" date="2014-11" db="EMBL/GenBank/DDBJ databases">
        <authorList>
            <person name="Zhu J."/>
            <person name="Qi W."/>
            <person name="Song R."/>
        </authorList>
    </citation>
    <scope>NUCLEOTIDE SEQUENCE [LARGE SCALE GENOMIC DNA]</scope>
</reference>
<organism evidence="2 3">
    <name type="scientific">Vitrella brassicaformis (strain CCMP3155)</name>
    <dbReference type="NCBI Taxonomy" id="1169540"/>
    <lineage>
        <taxon>Eukaryota</taxon>
        <taxon>Sar</taxon>
        <taxon>Alveolata</taxon>
        <taxon>Colpodellida</taxon>
        <taxon>Vitrellaceae</taxon>
        <taxon>Vitrella</taxon>
    </lineage>
</organism>
<name>A0A0G4FJ42_VITBC</name>
<proteinExistence type="predicted"/>
<sequence>METTGAPPLNGGSPRASAALPPPSLPNPLAPVDPPIAPARVTLTSLMLFLFPKTIEHPESTPRLDFYAHCGPADEQGLMRAGFKGRHVMTHGELKVAFAEMYRQELFKLFYRPKETVDLLVESLVRTALNPAGHYTRDEVLGLLAHIPQDEDGRLSFQEIQRAVLDDFRRRMTALVDGKEIIEDKKRPIPYQSKAAAILDQLARKKKLLPNEEFQAVTKRLHAYAGLIAPLDEQSNSSALSLNIRIMRDPPPVNDRWDRYCCVRHTNKGSHVKKHAPVTDI</sequence>
<evidence type="ECO:0000256" key="1">
    <source>
        <dbReference type="SAM" id="MobiDB-lite"/>
    </source>
</evidence>
<dbReference type="OMA" id="SHEDAQF"/>
<evidence type="ECO:0000313" key="2">
    <source>
        <dbReference type="EMBL" id="CEM13745.1"/>
    </source>
</evidence>
<feature type="compositionally biased region" description="Pro residues" evidence="1">
    <location>
        <begin position="20"/>
        <end position="31"/>
    </location>
</feature>
<evidence type="ECO:0008006" key="4">
    <source>
        <dbReference type="Google" id="ProtNLM"/>
    </source>
</evidence>
<dbReference type="OrthoDB" id="443078at2759"/>
<dbReference type="InParanoid" id="A0A0G4FJ42"/>
<keyword evidence="3" id="KW-1185">Reference proteome</keyword>
<dbReference type="EMBL" id="CDMY01000447">
    <property type="protein sequence ID" value="CEM13745.1"/>
    <property type="molecule type" value="Genomic_DNA"/>
</dbReference>
<dbReference type="STRING" id="1169540.A0A0G4FJ42"/>
<dbReference type="PhylomeDB" id="A0A0G4FJ42"/>
<accession>A0A0G4FJ42</accession>